<dbReference type="InterPro" id="IPR032675">
    <property type="entry name" value="LRR_dom_sf"/>
</dbReference>
<reference evidence="3" key="1">
    <citation type="submission" date="2016-11" db="UniProtKB">
        <authorList>
            <consortium name="WormBaseParasite"/>
        </authorList>
    </citation>
    <scope>IDENTIFICATION</scope>
</reference>
<protein>
    <submittedName>
        <fullName evidence="3">F-box/LRR-repeat protein</fullName>
    </submittedName>
</protein>
<dbReference type="SUPFAM" id="SSF52047">
    <property type="entry name" value="RNI-like"/>
    <property type="match status" value="1"/>
</dbReference>
<feature type="region of interest" description="Disordered" evidence="1">
    <location>
        <begin position="1"/>
        <end position="54"/>
    </location>
</feature>
<organism evidence="2 3">
    <name type="scientific">Caenorhabditis tropicalis</name>
    <dbReference type="NCBI Taxonomy" id="1561998"/>
    <lineage>
        <taxon>Eukaryota</taxon>
        <taxon>Metazoa</taxon>
        <taxon>Ecdysozoa</taxon>
        <taxon>Nematoda</taxon>
        <taxon>Chromadorea</taxon>
        <taxon>Rhabditida</taxon>
        <taxon>Rhabditina</taxon>
        <taxon>Rhabditomorpha</taxon>
        <taxon>Rhabditoidea</taxon>
        <taxon>Rhabditidae</taxon>
        <taxon>Peloderinae</taxon>
        <taxon>Caenorhabditis</taxon>
    </lineage>
</organism>
<dbReference type="Proteomes" id="UP000095282">
    <property type="component" value="Unplaced"/>
</dbReference>
<proteinExistence type="predicted"/>
<dbReference type="AlphaFoldDB" id="A0A1I7U069"/>
<evidence type="ECO:0000313" key="2">
    <source>
        <dbReference type="Proteomes" id="UP000095282"/>
    </source>
</evidence>
<evidence type="ECO:0000313" key="3">
    <source>
        <dbReference type="WBParaSite" id="Csp11.Scaffold629.g13541.t1"/>
    </source>
</evidence>
<keyword evidence="2" id="KW-1185">Reference proteome</keyword>
<sequence length="228" mass="26470">MEMDQYLAHAQQGYMPAEHFEPDEEEVVDEAEEEDEEEEEEEEETEVKMEEDNALEPDTEFKATCCHSIVELGTSIFLNCAFPKPRKALDNKNLSFSRLTICCKHFDADHIAFIQKLKFKELRLYDLKNTRFVRNLNFGSNTDLKLDIAQFLGILISSPNRQNLRYLTIDGNGLKFNDGWPREIAKLFPSIKILRIQRYNHLQVAFEDICSSFPNLFPLIFPGALLQV</sequence>
<accession>A0A1I7U069</accession>
<dbReference type="WBParaSite" id="Csp11.Scaffold629.g13541.t1">
    <property type="protein sequence ID" value="Csp11.Scaffold629.g13541.t1"/>
    <property type="gene ID" value="Csp11.Scaffold629.g13541"/>
</dbReference>
<dbReference type="Gene3D" id="3.80.10.10">
    <property type="entry name" value="Ribonuclease Inhibitor"/>
    <property type="match status" value="1"/>
</dbReference>
<name>A0A1I7U069_9PELO</name>
<feature type="compositionally biased region" description="Acidic residues" evidence="1">
    <location>
        <begin position="21"/>
        <end position="45"/>
    </location>
</feature>
<dbReference type="STRING" id="1561998.A0A1I7U069"/>
<evidence type="ECO:0000256" key="1">
    <source>
        <dbReference type="SAM" id="MobiDB-lite"/>
    </source>
</evidence>